<dbReference type="PANTHER" id="PTHR43245:SF13">
    <property type="entry name" value="UDP-D-APIOSE_UDP-D-XYLOSE SYNTHASE 2"/>
    <property type="match status" value="1"/>
</dbReference>
<dbReference type="RefSeq" id="WP_010850999.1">
    <property type="nucleotide sequence ID" value="NZ_HF570956.1"/>
</dbReference>
<protein>
    <submittedName>
        <fullName evidence="2">Putative NAD-dependent epimerase/dehydratase family protein</fullName>
    </submittedName>
</protein>
<feature type="domain" description="NAD-dependent epimerase/dehydratase" evidence="1">
    <location>
        <begin position="7"/>
        <end position="228"/>
    </location>
</feature>
<dbReference type="eggNOG" id="COG0451">
    <property type="taxonomic scope" value="Bacteria"/>
</dbReference>
<dbReference type="OrthoDB" id="7770745at2"/>
<dbReference type="InterPro" id="IPR036291">
    <property type="entry name" value="NAD(P)-bd_dom_sf"/>
</dbReference>
<sequence length="324" mass="33364">MTAPHLCVVGGGGLVGRQVVAAGLTAGYAVRVPDIPWTDPGASIEALAAHLRQFAAEVTGEWALAWCAGAGVVATSEDDLAQEVDVHDGALRAVEGLIHEGLLDPARGGIFLASSAGGVHAGSADPPFTEETPVAPLVPYGYAKVAMEAAVRGLAERTGVRAFIGRLANIYGPGQRLDKAQGLISTICVADALGTPLQVRVSLDTTRDYLHSADAAAMVIAGLERLRLEPAGAVVTKILCSGQPVTVGHLIGESRRVLHRPLRTTVLPGQSSGQVLDLRFTSMVWPELDALVGTTVPAGLAEAAADVRSRIALAGADAVLNPPR</sequence>
<dbReference type="Pfam" id="PF01370">
    <property type="entry name" value="Epimerase"/>
    <property type="match status" value="1"/>
</dbReference>
<dbReference type="SUPFAM" id="SSF51735">
    <property type="entry name" value="NAD(P)-binding Rossmann-fold domains"/>
    <property type="match status" value="1"/>
</dbReference>
<dbReference type="EMBL" id="CAIZ01000155">
    <property type="protein sequence ID" value="CCH71168.1"/>
    <property type="molecule type" value="Genomic_DNA"/>
</dbReference>
<dbReference type="InterPro" id="IPR001509">
    <property type="entry name" value="Epimerase_deHydtase"/>
</dbReference>
<reference evidence="2 3" key="1">
    <citation type="journal article" date="2013" name="ISME J.">
        <title>A metabolic model for members of the genus Tetrasphaera involved in enhanced biological phosphorus removal.</title>
        <authorList>
            <person name="Kristiansen R."/>
            <person name="Nguyen H.T.T."/>
            <person name="Saunders A.M."/>
            <person name="Nielsen J.L."/>
            <person name="Wimmer R."/>
            <person name="Le V.Q."/>
            <person name="McIlroy S.J."/>
            <person name="Petrovski S."/>
            <person name="Seviour R.J."/>
            <person name="Calteau A."/>
            <person name="Nielsen K.L."/>
            <person name="Nielsen P.H."/>
        </authorList>
    </citation>
    <scope>NUCLEOTIDE SEQUENCE [LARGE SCALE GENOMIC DNA]</scope>
    <source>
        <strain evidence="2 3">Lp2</strain>
    </source>
</reference>
<dbReference type="STRING" id="1193181.BN10_820004"/>
<dbReference type="InterPro" id="IPR050177">
    <property type="entry name" value="Lipid_A_modif_metabolic_enz"/>
</dbReference>
<keyword evidence="3" id="KW-1185">Reference proteome</keyword>
<dbReference type="Gene3D" id="3.40.50.720">
    <property type="entry name" value="NAD(P)-binding Rossmann-like Domain"/>
    <property type="match status" value="1"/>
</dbReference>
<evidence type="ECO:0000313" key="3">
    <source>
        <dbReference type="Proteomes" id="UP000013167"/>
    </source>
</evidence>
<dbReference type="Proteomes" id="UP000013167">
    <property type="component" value="Unassembled WGS sequence"/>
</dbReference>
<gene>
    <name evidence="2" type="ORF">BN10_820004</name>
</gene>
<comment type="caution">
    <text evidence="2">The sequence shown here is derived from an EMBL/GenBank/DDBJ whole genome shotgun (WGS) entry which is preliminary data.</text>
</comment>
<dbReference type="PANTHER" id="PTHR43245">
    <property type="entry name" value="BIFUNCTIONAL POLYMYXIN RESISTANCE PROTEIN ARNA"/>
    <property type="match status" value="1"/>
</dbReference>
<dbReference type="HOGENOM" id="CLU_902771_0_0_11"/>
<evidence type="ECO:0000259" key="1">
    <source>
        <dbReference type="Pfam" id="PF01370"/>
    </source>
</evidence>
<proteinExistence type="predicted"/>
<accession>N0E2J9</accession>
<organism evidence="2 3">
    <name type="scientific">Phycicoccus elongatus Lp2</name>
    <dbReference type="NCBI Taxonomy" id="1193181"/>
    <lineage>
        <taxon>Bacteria</taxon>
        <taxon>Bacillati</taxon>
        <taxon>Actinomycetota</taxon>
        <taxon>Actinomycetes</taxon>
        <taxon>Micrococcales</taxon>
        <taxon>Intrasporangiaceae</taxon>
        <taxon>Phycicoccus</taxon>
    </lineage>
</organism>
<name>N0E2J9_9MICO</name>
<dbReference type="AlphaFoldDB" id="N0E2J9"/>
<evidence type="ECO:0000313" key="2">
    <source>
        <dbReference type="EMBL" id="CCH71168.1"/>
    </source>
</evidence>